<comment type="caution">
    <text evidence="1">The sequence shown here is derived from an EMBL/GenBank/DDBJ whole genome shotgun (WGS) entry which is preliminary data.</text>
</comment>
<reference evidence="1" key="1">
    <citation type="submission" date="2019-04" db="EMBL/GenBank/DDBJ databases">
        <authorList>
            <person name="Alioto T."/>
            <person name="Alioto T."/>
        </authorList>
    </citation>
    <scope>NUCLEOTIDE SEQUENCE [LARGE SCALE GENOMIC DNA]</scope>
</reference>
<organism evidence="1 2">
    <name type="scientific">Marmota monax</name>
    <name type="common">Woodchuck</name>
    <dbReference type="NCBI Taxonomy" id="9995"/>
    <lineage>
        <taxon>Eukaryota</taxon>
        <taxon>Metazoa</taxon>
        <taxon>Chordata</taxon>
        <taxon>Craniata</taxon>
        <taxon>Vertebrata</taxon>
        <taxon>Euteleostomi</taxon>
        <taxon>Mammalia</taxon>
        <taxon>Eutheria</taxon>
        <taxon>Euarchontoglires</taxon>
        <taxon>Glires</taxon>
        <taxon>Rodentia</taxon>
        <taxon>Sciuromorpha</taxon>
        <taxon>Sciuridae</taxon>
        <taxon>Xerinae</taxon>
        <taxon>Marmotini</taxon>
        <taxon>Marmota</taxon>
    </lineage>
</organism>
<dbReference type="AlphaFoldDB" id="A0A5E4CA35"/>
<evidence type="ECO:0000313" key="1">
    <source>
        <dbReference type="EMBL" id="VTJ78703.1"/>
    </source>
</evidence>
<proteinExistence type="predicted"/>
<keyword evidence="2" id="KW-1185">Reference proteome</keyword>
<accession>A0A5E4CA35</accession>
<protein>
    <submittedName>
        <fullName evidence="1">Uncharacterized protein</fullName>
    </submittedName>
</protein>
<feature type="non-terminal residue" evidence="1">
    <location>
        <position position="1"/>
    </location>
</feature>
<dbReference type="Proteomes" id="UP000335636">
    <property type="component" value="Unassembled WGS sequence"/>
</dbReference>
<gene>
    <name evidence="1" type="ORF">MONAX_5E047221</name>
</gene>
<dbReference type="EMBL" id="CABDUW010001109">
    <property type="protein sequence ID" value="VTJ78703.1"/>
    <property type="molecule type" value="Genomic_DNA"/>
</dbReference>
<sequence length="149" mass="17187">WNWYLIWGQQSKCVYNSGLLGDWEFTGSEEKTHQHCRETKANVARPKQIKDCARMGAHAGASSWGELEPCGMRRRDHTRGPVANLELWRGAESELTFPADQMGSDQRARWNYCIQHEVPFRTRARAAQLCQGHTEETRMSDPRGIRLQD</sequence>
<evidence type="ECO:0000313" key="2">
    <source>
        <dbReference type="Proteomes" id="UP000335636"/>
    </source>
</evidence>
<name>A0A5E4CA35_MARMO</name>